<comment type="similarity">
    <text evidence="4">Belongs to the IAP family.</text>
</comment>
<dbReference type="OMA" id="HAPQCEF"/>
<dbReference type="CDD" id="cd00022">
    <property type="entry name" value="BIR"/>
    <property type="match status" value="1"/>
</dbReference>
<keyword evidence="16" id="KW-0137">Centromere</keyword>
<evidence type="ECO:0000256" key="5">
    <source>
        <dbReference type="ARBA" id="ARBA00022490"/>
    </source>
</evidence>
<evidence type="ECO:0000256" key="14">
    <source>
        <dbReference type="ARBA" id="ARBA00023242"/>
    </source>
</evidence>
<dbReference type="EMBL" id="LSRL02000006">
    <property type="protein sequence ID" value="TDG51911.1"/>
    <property type="molecule type" value="Genomic_DNA"/>
</dbReference>
<accession>A0A484BVV2</accession>
<evidence type="ECO:0000256" key="2">
    <source>
        <dbReference type="ARBA" id="ARBA00004186"/>
    </source>
</evidence>
<dbReference type="SMART" id="SM00238">
    <property type="entry name" value="BIR"/>
    <property type="match status" value="1"/>
</dbReference>
<keyword evidence="9" id="KW-0498">Mitosis</keyword>
<evidence type="ECO:0000256" key="7">
    <source>
        <dbReference type="ARBA" id="ARBA00022618"/>
    </source>
</evidence>
<protein>
    <submittedName>
        <fullName evidence="17">Uncharacterized protein</fullName>
    </submittedName>
</protein>
<dbReference type="GO" id="GO:0005819">
    <property type="term" value="C:spindle"/>
    <property type="evidence" value="ECO:0007669"/>
    <property type="project" value="UniProtKB-SubCell"/>
</dbReference>
<dbReference type="PANTHER" id="PTHR46771:SF5">
    <property type="entry name" value="DETERIN"/>
    <property type="match status" value="1"/>
</dbReference>
<keyword evidence="7" id="KW-0132">Cell division</keyword>
<evidence type="ECO:0000256" key="9">
    <source>
        <dbReference type="ARBA" id="ARBA00022776"/>
    </source>
</evidence>
<evidence type="ECO:0000256" key="6">
    <source>
        <dbReference type="ARBA" id="ARBA00022553"/>
    </source>
</evidence>
<evidence type="ECO:0000256" key="4">
    <source>
        <dbReference type="ARBA" id="ARBA00006672"/>
    </source>
</evidence>
<evidence type="ECO:0000256" key="1">
    <source>
        <dbReference type="ARBA" id="ARBA00004123"/>
    </source>
</evidence>
<dbReference type="GO" id="GO:0007059">
    <property type="term" value="P:chromosome segregation"/>
    <property type="evidence" value="ECO:0007669"/>
    <property type="project" value="UniProtKB-KW"/>
</dbReference>
<comment type="subcellular location">
    <subcellularLocation>
        <location evidence="3">Chromosome</location>
        <location evidence="3">Centromere</location>
    </subcellularLocation>
    <subcellularLocation>
        <location evidence="2">Cytoplasm</location>
        <location evidence="2">Cytoskeleton</location>
        <location evidence="2">Spindle</location>
    </subcellularLocation>
    <subcellularLocation>
        <location evidence="1">Nucleus</location>
    </subcellularLocation>
</comment>
<reference evidence="17 18" key="1">
    <citation type="journal article" date="2019" name="J. Hered.">
        <title>An Improved Genome Assembly for Drosophila navojoa, the Basal Species in the mojavensis Cluster.</title>
        <authorList>
            <person name="Vanderlinde T."/>
            <person name="Dupim E.G."/>
            <person name="Nazario-Yepiz N.O."/>
            <person name="Carvalho A.B."/>
        </authorList>
    </citation>
    <scope>NUCLEOTIDE SEQUENCE [LARGE SCALE GENOMIC DNA]</scope>
    <source>
        <strain evidence="17">Navoj_Jal97</strain>
        <tissue evidence="17">Whole organism</tissue>
    </source>
</reference>
<dbReference type="Proteomes" id="UP000295192">
    <property type="component" value="Unassembled WGS sequence"/>
</dbReference>
<comment type="caution">
    <text evidence="17">The sequence shown here is derived from an EMBL/GenBank/DDBJ whole genome shotgun (WGS) entry which is preliminary data.</text>
</comment>
<dbReference type="FunFam" id="1.10.1170.10:FF:000009">
    <property type="entry name" value="Baculoviral IAP repeat-containing protein 5"/>
    <property type="match status" value="1"/>
</dbReference>
<evidence type="ECO:0000256" key="16">
    <source>
        <dbReference type="ARBA" id="ARBA00023328"/>
    </source>
</evidence>
<keyword evidence="13" id="KW-0206">Cytoskeleton</keyword>
<dbReference type="Pfam" id="PF00653">
    <property type="entry name" value="BIR"/>
    <property type="match status" value="1"/>
</dbReference>
<keyword evidence="8" id="KW-0479">Metal-binding</keyword>
<dbReference type="GO" id="GO:0000775">
    <property type="term" value="C:chromosome, centromeric region"/>
    <property type="evidence" value="ECO:0007669"/>
    <property type="project" value="UniProtKB-SubCell"/>
</dbReference>
<dbReference type="PANTHER" id="PTHR46771">
    <property type="entry name" value="DETERIN"/>
    <property type="match status" value="1"/>
</dbReference>
<dbReference type="SUPFAM" id="SSF57924">
    <property type="entry name" value="Inhibitor of apoptosis (IAP) repeat"/>
    <property type="match status" value="1"/>
</dbReference>
<dbReference type="STRING" id="7232.A0A484BVV2"/>
<evidence type="ECO:0000256" key="13">
    <source>
        <dbReference type="ARBA" id="ARBA00023212"/>
    </source>
</evidence>
<keyword evidence="12" id="KW-0832">Ubl conjugation</keyword>
<dbReference type="AlphaFoldDB" id="A0A484BVV2"/>
<dbReference type="InterPro" id="IPR051190">
    <property type="entry name" value="Baculoviral_IAP"/>
</dbReference>
<evidence type="ECO:0000256" key="10">
    <source>
        <dbReference type="ARBA" id="ARBA00022829"/>
    </source>
</evidence>
<keyword evidence="5" id="KW-0963">Cytoplasm</keyword>
<evidence type="ECO:0000256" key="11">
    <source>
        <dbReference type="ARBA" id="ARBA00022833"/>
    </source>
</evidence>
<keyword evidence="15" id="KW-0131">Cell cycle</keyword>
<dbReference type="Gene3D" id="1.10.1170.10">
    <property type="entry name" value="Inhibitor Of Apoptosis Protein (2mihbC-IAP-1), Chain A"/>
    <property type="match status" value="1"/>
</dbReference>
<keyword evidence="6" id="KW-0597">Phosphoprotein</keyword>
<keyword evidence="10" id="KW-0159">Chromosome partition</keyword>
<keyword evidence="14" id="KW-0539">Nucleus</keyword>
<dbReference type="OrthoDB" id="2196114at2759"/>
<name>A0A484BVV2_DRONA</name>
<keyword evidence="11" id="KW-0862">Zinc</keyword>
<dbReference type="KEGG" id="dnv:108651370"/>
<evidence type="ECO:0000313" key="18">
    <source>
        <dbReference type="Proteomes" id="UP000295192"/>
    </source>
</evidence>
<dbReference type="GO" id="GO:0005634">
    <property type="term" value="C:nucleus"/>
    <property type="evidence" value="ECO:0007669"/>
    <property type="project" value="UniProtKB-SubCell"/>
</dbReference>
<evidence type="ECO:0000256" key="8">
    <source>
        <dbReference type="ARBA" id="ARBA00022723"/>
    </source>
</evidence>
<proteinExistence type="inferred from homology"/>
<dbReference type="GO" id="GO:0051301">
    <property type="term" value="P:cell division"/>
    <property type="evidence" value="ECO:0007669"/>
    <property type="project" value="UniProtKB-KW"/>
</dbReference>
<dbReference type="PROSITE" id="PS50143">
    <property type="entry name" value="BIR_REPEAT_2"/>
    <property type="match status" value="1"/>
</dbReference>
<dbReference type="InterPro" id="IPR001370">
    <property type="entry name" value="BIR_rpt"/>
</dbReference>
<sequence length="147" mass="16869">MDATSILDDAKLEAFRELNLLEKHRVESFKDWPFSSKSTCSIDKMAEAGFYWTGTTRENDTATCFVCAKTLDGWEAEDDPWKEHLKHAPQCEFVKMGCAEKDLTVEQFLNIFGTVVKTNISKNIKDFKTKFVKDNEAKLKSFTHNQS</sequence>
<evidence type="ECO:0000313" key="17">
    <source>
        <dbReference type="EMBL" id="TDG51911.1"/>
    </source>
</evidence>
<evidence type="ECO:0000256" key="15">
    <source>
        <dbReference type="ARBA" id="ARBA00023306"/>
    </source>
</evidence>
<evidence type="ECO:0000256" key="3">
    <source>
        <dbReference type="ARBA" id="ARBA00004584"/>
    </source>
</evidence>
<dbReference type="GO" id="GO:0046872">
    <property type="term" value="F:metal ion binding"/>
    <property type="evidence" value="ECO:0007669"/>
    <property type="project" value="UniProtKB-KW"/>
</dbReference>
<keyword evidence="18" id="KW-1185">Reference proteome</keyword>
<organism evidence="17 18">
    <name type="scientific">Drosophila navojoa</name>
    <name type="common">Fruit fly</name>
    <dbReference type="NCBI Taxonomy" id="7232"/>
    <lineage>
        <taxon>Eukaryota</taxon>
        <taxon>Metazoa</taxon>
        <taxon>Ecdysozoa</taxon>
        <taxon>Arthropoda</taxon>
        <taxon>Hexapoda</taxon>
        <taxon>Insecta</taxon>
        <taxon>Pterygota</taxon>
        <taxon>Neoptera</taxon>
        <taxon>Endopterygota</taxon>
        <taxon>Diptera</taxon>
        <taxon>Brachycera</taxon>
        <taxon>Muscomorpha</taxon>
        <taxon>Ephydroidea</taxon>
        <taxon>Drosophilidae</taxon>
        <taxon>Drosophila</taxon>
    </lineage>
</organism>
<gene>
    <name evidence="17" type="ORF">AWZ03_001581</name>
</gene>
<evidence type="ECO:0000256" key="12">
    <source>
        <dbReference type="ARBA" id="ARBA00022843"/>
    </source>
</evidence>